<evidence type="ECO:0000313" key="2">
    <source>
        <dbReference type="EMBL" id="MBY6319954.1"/>
    </source>
</evidence>
<dbReference type="Proteomes" id="UP001520140">
    <property type="component" value="Unassembled WGS sequence"/>
</dbReference>
<keyword evidence="3" id="KW-1185">Reference proteome</keyword>
<name>A0ABS7NPL4_9NOCA</name>
<feature type="compositionally biased region" description="Low complexity" evidence="1">
    <location>
        <begin position="62"/>
        <end position="80"/>
    </location>
</feature>
<evidence type="ECO:0000313" key="3">
    <source>
        <dbReference type="Proteomes" id="UP001520140"/>
    </source>
</evidence>
<organism evidence="2 3">
    <name type="scientific">Rhodococcoides kroppenstedtii</name>
    <dbReference type="NCBI Taxonomy" id="293050"/>
    <lineage>
        <taxon>Bacteria</taxon>
        <taxon>Bacillati</taxon>
        <taxon>Actinomycetota</taxon>
        <taxon>Actinomycetes</taxon>
        <taxon>Mycobacteriales</taxon>
        <taxon>Nocardiaceae</taxon>
        <taxon>Rhodococcoides</taxon>
    </lineage>
</organism>
<gene>
    <name evidence="2" type="ORF">HQ605_03865</name>
</gene>
<comment type="caution">
    <text evidence="2">The sequence shown here is derived from an EMBL/GenBank/DDBJ whole genome shotgun (WGS) entry which is preliminary data.</text>
</comment>
<dbReference type="RefSeq" id="WP_068099752.1">
    <property type="nucleotide sequence ID" value="NZ_JABUKE010000010.1"/>
</dbReference>
<accession>A0ABS7NPL4</accession>
<feature type="region of interest" description="Disordered" evidence="1">
    <location>
        <begin position="55"/>
        <end position="80"/>
    </location>
</feature>
<protein>
    <submittedName>
        <fullName evidence="2">Uncharacterized protein</fullName>
    </submittedName>
</protein>
<dbReference type="EMBL" id="JABUKG010000003">
    <property type="protein sequence ID" value="MBY6319954.1"/>
    <property type="molecule type" value="Genomic_DNA"/>
</dbReference>
<proteinExistence type="predicted"/>
<sequence>MNQPGPVSEARAQFDAGIDQLAAVDPDAAVVVLTMARLAADAMRGENTQFASAAARVVDSGRTSSPTRAQSAATRTRSARTPAVLDPFDVFRSDGRDALRSRLAELSLDQLRDVIHQYGMDPDKRAMKWKTVSRLRDRILESTEATRNRDRAFH</sequence>
<reference evidence="2 3" key="1">
    <citation type="submission" date="2020-06" db="EMBL/GenBank/DDBJ databases">
        <title>Taxonomy, biology and ecology of Rhodococcus bacteria occurring in California pistachio and other woody hosts as revealed by genome sequence analyses.</title>
        <authorList>
            <person name="Gai Y."/>
            <person name="Riely B."/>
        </authorList>
    </citation>
    <scope>NUCLEOTIDE SEQUENCE [LARGE SCALE GENOMIC DNA]</scope>
    <source>
        <strain evidence="2 3">BP-284</strain>
    </source>
</reference>
<evidence type="ECO:0000256" key="1">
    <source>
        <dbReference type="SAM" id="MobiDB-lite"/>
    </source>
</evidence>